<dbReference type="PANTHER" id="PTHR42788:SF13">
    <property type="entry name" value="ALIPHATIC SULFONATES IMPORT ATP-BINDING PROTEIN SSUB"/>
    <property type="match status" value="1"/>
</dbReference>
<reference evidence="5 6" key="1">
    <citation type="journal article" date="2019" name="Nat. Microbiol.">
        <title>Mediterranean grassland soil C-N compound turnover is dependent on rainfall and depth, and is mediated by genomically divergent microorganisms.</title>
        <authorList>
            <person name="Diamond S."/>
            <person name="Andeer P.F."/>
            <person name="Li Z."/>
            <person name="Crits-Christoph A."/>
            <person name="Burstein D."/>
            <person name="Anantharaman K."/>
            <person name="Lane K.R."/>
            <person name="Thomas B.C."/>
            <person name="Pan C."/>
            <person name="Northen T.R."/>
            <person name="Banfield J.F."/>
        </authorList>
    </citation>
    <scope>NUCLEOTIDE SEQUENCE [LARGE SCALE GENOMIC DNA]</scope>
    <source>
        <strain evidence="5">NP_8</strain>
    </source>
</reference>
<keyword evidence="2" id="KW-0547">Nucleotide-binding</keyword>
<name>A0A537J0K1_9BACT</name>
<accession>A0A537J0K1</accession>
<comment type="caution">
    <text evidence="5">The sequence shown here is derived from an EMBL/GenBank/DDBJ whole genome shotgun (WGS) entry which is preliminary data.</text>
</comment>
<evidence type="ECO:0000313" key="6">
    <source>
        <dbReference type="Proteomes" id="UP000318834"/>
    </source>
</evidence>
<dbReference type="Gene3D" id="3.40.50.300">
    <property type="entry name" value="P-loop containing nucleotide triphosphate hydrolases"/>
    <property type="match status" value="1"/>
</dbReference>
<evidence type="ECO:0000313" key="5">
    <source>
        <dbReference type="EMBL" id="TMI77088.1"/>
    </source>
</evidence>
<dbReference type="AlphaFoldDB" id="A0A537J0K1"/>
<dbReference type="SUPFAM" id="SSF52540">
    <property type="entry name" value="P-loop containing nucleoside triphosphate hydrolases"/>
    <property type="match status" value="1"/>
</dbReference>
<dbReference type="PANTHER" id="PTHR42788">
    <property type="entry name" value="TAURINE IMPORT ATP-BINDING PROTEIN-RELATED"/>
    <property type="match status" value="1"/>
</dbReference>
<dbReference type="SMART" id="SM00382">
    <property type="entry name" value="AAA"/>
    <property type="match status" value="1"/>
</dbReference>
<dbReference type="InterPro" id="IPR050166">
    <property type="entry name" value="ABC_transporter_ATP-bind"/>
</dbReference>
<proteinExistence type="predicted"/>
<dbReference type="GO" id="GO:0016887">
    <property type="term" value="F:ATP hydrolysis activity"/>
    <property type="evidence" value="ECO:0007669"/>
    <property type="project" value="InterPro"/>
</dbReference>
<protein>
    <submittedName>
        <fullName evidence="5">ABC transporter ATP-binding protein</fullName>
    </submittedName>
</protein>
<sequence>MVVIDQITKNFGRAGTAALSSCSLDVPVNEILCVIGPSGCGKTTLLRIVDGLIPADEGRVLINGTEVTAPRPDVAMVFQHFGLLPWKTVQDNVAYGLRVQGRAEREIADAVPRYVDLIGLRGFERSYPYQLSGGMQQRVGLARALAVNPMVLLMDEPFGSLDAQTRELMQEELLRVWRSQPKTMLFVTHSIGEAVILGDRVALMTRRPGRVKEIIEVGMSRPRDPETVRRSARYLELREHIWHQLKVEVLEGDGS</sequence>
<keyword evidence="1" id="KW-0813">Transport</keyword>
<evidence type="ECO:0000256" key="2">
    <source>
        <dbReference type="ARBA" id="ARBA00022741"/>
    </source>
</evidence>
<dbReference type="Proteomes" id="UP000318834">
    <property type="component" value="Unassembled WGS sequence"/>
</dbReference>
<dbReference type="EMBL" id="VBAP01000007">
    <property type="protein sequence ID" value="TMI77088.1"/>
    <property type="molecule type" value="Genomic_DNA"/>
</dbReference>
<dbReference type="PROSITE" id="PS50893">
    <property type="entry name" value="ABC_TRANSPORTER_2"/>
    <property type="match status" value="1"/>
</dbReference>
<evidence type="ECO:0000256" key="3">
    <source>
        <dbReference type="ARBA" id="ARBA00022840"/>
    </source>
</evidence>
<dbReference type="Pfam" id="PF00005">
    <property type="entry name" value="ABC_tran"/>
    <property type="match status" value="1"/>
</dbReference>
<evidence type="ECO:0000259" key="4">
    <source>
        <dbReference type="PROSITE" id="PS50893"/>
    </source>
</evidence>
<organism evidence="5 6">
    <name type="scientific">Candidatus Segetimicrobium genomatis</name>
    <dbReference type="NCBI Taxonomy" id="2569760"/>
    <lineage>
        <taxon>Bacteria</taxon>
        <taxon>Bacillati</taxon>
        <taxon>Candidatus Sysuimicrobiota</taxon>
        <taxon>Candidatus Sysuimicrobiia</taxon>
        <taxon>Candidatus Sysuimicrobiales</taxon>
        <taxon>Candidatus Segetimicrobiaceae</taxon>
        <taxon>Candidatus Segetimicrobium</taxon>
    </lineage>
</organism>
<dbReference type="InterPro" id="IPR003593">
    <property type="entry name" value="AAA+_ATPase"/>
</dbReference>
<feature type="domain" description="ABC transporter" evidence="4">
    <location>
        <begin position="2"/>
        <end position="231"/>
    </location>
</feature>
<dbReference type="InterPro" id="IPR017871">
    <property type="entry name" value="ABC_transporter-like_CS"/>
</dbReference>
<dbReference type="InterPro" id="IPR003439">
    <property type="entry name" value="ABC_transporter-like_ATP-bd"/>
</dbReference>
<dbReference type="CDD" id="cd03293">
    <property type="entry name" value="ABC_NrtD_SsuB_transporters"/>
    <property type="match status" value="1"/>
</dbReference>
<keyword evidence="3 5" id="KW-0067">ATP-binding</keyword>
<gene>
    <name evidence="5" type="ORF">E6H05_01290</name>
</gene>
<dbReference type="PROSITE" id="PS00211">
    <property type="entry name" value="ABC_TRANSPORTER_1"/>
    <property type="match status" value="1"/>
</dbReference>
<dbReference type="GO" id="GO:0005524">
    <property type="term" value="F:ATP binding"/>
    <property type="evidence" value="ECO:0007669"/>
    <property type="project" value="UniProtKB-KW"/>
</dbReference>
<evidence type="ECO:0000256" key="1">
    <source>
        <dbReference type="ARBA" id="ARBA00022448"/>
    </source>
</evidence>
<dbReference type="InterPro" id="IPR027417">
    <property type="entry name" value="P-loop_NTPase"/>
</dbReference>